<gene>
    <name evidence="2" type="ORF">UFOVP783_71</name>
</gene>
<protein>
    <submittedName>
        <fullName evidence="2">Uncharacterized protein</fullName>
    </submittedName>
</protein>
<reference evidence="2" key="1">
    <citation type="submission" date="2020-04" db="EMBL/GenBank/DDBJ databases">
        <authorList>
            <person name="Chiriac C."/>
            <person name="Salcher M."/>
            <person name="Ghai R."/>
            <person name="Kavagutti S V."/>
        </authorList>
    </citation>
    <scope>NUCLEOTIDE SEQUENCE</scope>
</reference>
<evidence type="ECO:0000256" key="1">
    <source>
        <dbReference type="SAM" id="MobiDB-lite"/>
    </source>
</evidence>
<sequence>MPDTSKIVYLSGGALASLVEDVDHTIELDETGVGSAVLQYSCGYDHAVRLVRALRVHPEFTWLTRKKATIKRVPGYIAEVTVTFEGVDPEPSPSGTGSGMQEEALSEDGESVTYSLEGAVDSEPIETHPNFPDFAGKPGDPATWVNGAEFDKKTGEFLGFRPLIVGTPNPRAGIKSYLSPGLVYTRVRTIPDRTKLTQGINLASLGRISTPPPSYLLPNVGNRNWLKTTARMESIGNGLRLHESWKLSGRNGWDEEIYT</sequence>
<accession>A0A6J5NUX1</accession>
<proteinExistence type="predicted"/>
<evidence type="ECO:0000313" key="2">
    <source>
        <dbReference type="EMBL" id="CAB4162592.1"/>
    </source>
</evidence>
<feature type="region of interest" description="Disordered" evidence="1">
    <location>
        <begin position="86"/>
        <end position="109"/>
    </location>
</feature>
<name>A0A6J5NUX1_9CAUD</name>
<dbReference type="EMBL" id="LR796738">
    <property type="protein sequence ID" value="CAB4162592.1"/>
    <property type="molecule type" value="Genomic_DNA"/>
</dbReference>
<organism evidence="2">
    <name type="scientific">uncultured Caudovirales phage</name>
    <dbReference type="NCBI Taxonomy" id="2100421"/>
    <lineage>
        <taxon>Viruses</taxon>
        <taxon>Duplodnaviria</taxon>
        <taxon>Heunggongvirae</taxon>
        <taxon>Uroviricota</taxon>
        <taxon>Caudoviricetes</taxon>
        <taxon>Peduoviridae</taxon>
        <taxon>Maltschvirus</taxon>
        <taxon>Maltschvirus maltsch</taxon>
    </lineage>
</organism>